<dbReference type="PANTHER" id="PTHR28532">
    <property type="entry name" value="GEO13458P1"/>
    <property type="match status" value="1"/>
</dbReference>
<evidence type="ECO:0000313" key="3">
    <source>
        <dbReference type="Proteomes" id="UP000291116"/>
    </source>
</evidence>
<evidence type="ECO:0008006" key="4">
    <source>
        <dbReference type="Google" id="ProtNLM"/>
    </source>
</evidence>
<evidence type="ECO:0000256" key="1">
    <source>
        <dbReference type="SAM" id="MobiDB-lite"/>
    </source>
</evidence>
<dbReference type="Proteomes" id="UP000291116">
    <property type="component" value="Unassembled WGS sequence"/>
</dbReference>
<protein>
    <recommendedName>
        <fullName evidence="4">Essential protein Yae1 N-terminal domain-containing protein</fullName>
    </recommendedName>
</protein>
<gene>
    <name evidence="2" type="ORF">PSNMU_V1.4_AUG-EV-PASAV3_0119930</name>
</gene>
<reference evidence="2 3" key="1">
    <citation type="submission" date="2019-01" db="EMBL/GenBank/DDBJ databases">
        <authorList>
            <person name="Ferrante I. M."/>
        </authorList>
    </citation>
    <scope>NUCLEOTIDE SEQUENCE [LARGE SCALE GENOMIC DNA]</scope>
    <source>
        <strain evidence="2 3">B856</strain>
    </source>
</reference>
<organism evidence="2 3">
    <name type="scientific">Pseudo-nitzschia multistriata</name>
    <dbReference type="NCBI Taxonomy" id="183589"/>
    <lineage>
        <taxon>Eukaryota</taxon>
        <taxon>Sar</taxon>
        <taxon>Stramenopiles</taxon>
        <taxon>Ochrophyta</taxon>
        <taxon>Bacillariophyta</taxon>
        <taxon>Bacillariophyceae</taxon>
        <taxon>Bacillariophycidae</taxon>
        <taxon>Bacillariales</taxon>
        <taxon>Bacillariaceae</taxon>
        <taxon>Pseudo-nitzschia</taxon>
    </lineage>
</organism>
<dbReference type="PANTHER" id="PTHR28532:SF1">
    <property type="entry name" value="ORAL CANCER OVEREXPRESSED 1"/>
    <property type="match status" value="1"/>
</dbReference>
<dbReference type="AlphaFoldDB" id="A0A448ZS71"/>
<keyword evidence="3" id="KW-1185">Reference proteome</keyword>
<accession>A0A448ZS71</accession>
<proteinExistence type="predicted"/>
<sequence>MTSNSDPFDCAFNSDLSDVQSTFDEVVLGGEVSAIEEGRVLGKEEGLLTGFREGGVLGHKTGIDYGMEIGFALGLLQAVRESVLLEGSDLTSSSSSLDRIRKSVDELEKAINDFPSSEEDIRRRLFQSSDKEKNVHFRDRDCDEEDGKNHNQQTQAEEDVRAQLQRIRARSKVLTARLGIPRHSLKNSMSEAAKKMALSTRQEETGHAFDGSGENTQEW</sequence>
<feature type="region of interest" description="Disordered" evidence="1">
    <location>
        <begin position="190"/>
        <end position="219"/>
    </location>
</feature>
<dbReference type="OrthoDB" id="48036at2759"/>
<dbReference type="EMBL" id="CAACVS010000671">
    <property type="protein sequence ID" value="VEU44856.1"/>
    <property type="molecule type" value="Genomic_DNA"/>
</dbReference>
<evidence type="ECO:0000313" key="2">
    <source>
        <dbReference type="EMBL" id="VEU44856.1"/>
    </source>
</evidence>
<feature type="region of interest" description="Disordered" evidence="1">
    <location>
        <begin position="132"/>
        <end position="158"/>
    </location>
</feature>
<dbReference type="InterPro" id="IPR052436">
    <property type="entry name" value="LTO1_adapter"/>
</dbReference>
<name>A0A448ZS71_9STRA</name>
<feature type="compositionally biased region" description="Basic and acidic residues" evidence="1">
    <location>
        <begin position="132"/>
        <end position="141"/>
    </location>
</feature>